<reference evidence="8" key="1">
    <citation type="submission" date="2017-09" db="EMBL/GenBank/DDBJ databases">
        <authorList>
            <person name="Zhang Y."/>
            <person name="Huang X."/>
            <person name="Liu J."/>
            <person name="Lu L."/>
            <person name="Peng K."/>
        </authorList>
    </citation>
    <scope>NUCLEOTIDE SEQUENCE [LARGE SCALE GENOMIC DNA]</scope>
    <source>
        <strain evidence="8">S-XJ-1</strain>
    </source>
</reference>
<evidence type="ECO:0000256" key="3">
    <source>
        <dbReference type="ARBA" id="ARBA00012842"/>
    </source>
</evidence>
<sequence length="482" mass="53644">MTGATEQAPADAGADFVVVANRLPVDLVRGKDGQEYWKASPGGLVTALESILKANHGAWVGWPGVADASPEPFDADGIRLHSVTLSARDVELYYEGFSNGTLWPLFHDVVVPPEYHREWWNAYVAINRRFAEATAAAAATGATVWVQDYQLLLVPRLLREMRPDLTIGFFLHIPFPPVELFMQLPWRSEIVEGMLGADLVGFHLPGGADNFRILAHRLFGHPSARLRSTRGRASEIRVDDRMVRVGAFPISIDSAAIDAAARERDTRARAERLRSELGSPEILLLGVDRLDYTKGIDVRLRALEELFEEGRLETADVTLLQLATPSRERVEQYQIMRSRIEESVGRINGSFGEIGHPVVTYIHRPVPKSELTAFYVAADVMLVTPVRDGMNLVAKEYVASCTDGEGALVLSEFTGAAAELRQAYLCNPHDLEGVKDAIMAAVTETEYDRRRRMRALRRQVLGNDVHAWARRFFETLDATSDE</sequence>
<comment type="catalytic activity">
    <reaction evidence="1">
        <text>CDP-alpha-D-glucose + D-glucose 6-phosphate = alpha,alpha-trehalose 6-phosphate + CDP + H(+)</text>
        <dbReference type="Rhea" id="RHEA:53884"/>
        <dbReference type="ChEBI" id="CHEBI:15378"/>
        <dbReference type="ChEBI" id="CHEBI:58069"/>
        <dbReference type="ChEBI" id="CHEBI:58429"/>
        <dbReference type="ChEBI" id="CHEBI:61548"/>
        <dbReference type="ChEBI" id="CHEBI:137927"/>
    </reaction>
</comment>
<dbReference type="AlphaFoldDB" id="A0A2A2WMU5"/>
<comment type="similarity">
    <text evidence="2">Belongs to the glycosyltransferase 20 family.</text>
</comment>
<evidence type="ECO:0000256" key="2">
    <source>
        <dbReference type="ARBA" id="ARBA00008799"/>
    </source>
</evidence>
<gene>
    <name evidence="7" type="ORF">CEY15_13370</name>
</gene>
<evidence type="ECO:0000313" key="8">
    <source>
        <dbReference type="Proteomes" id="UP000218810"/>
    </source>
</evidence>
<comment type="catalytic activity">
    <reaction evidence="6">
        <text>TDP-alpha-D-glucose + D-glucose 6-phosphate = 5-methyl-UDP + alpha,alpha-trehalose 6-phosphate + H(+)</text>
        <dbReference type="Rhea" id="RHEA:53888"/>
        <dbReference type="ChEBI" id="CHEBI:15378"/>
        <dbReference type="ChEBI" id="CHEBI:58429"/>
        <dbReference type="ChEBI" id="CHEBI:61417"/>
        <dbReference type="ChEBI" id="CHEBI:61548"/>
        <dbReference type="ChEBI" id="CHEBI:137931"/>
    </reaction>
</comment>
<dbReference type="SUPFAM" id="SSF53756">
    <property type="entry name" value="UDP-Glycosyltransferase/glycogen phosphorylase"/>
    <property type="match status" value="1"/>
</dbReference>
<evidence type="ECO:0000256" key="4">
    <source>
        <dbReference type="ARBA" id="ARBA00047452"/>
    </source>
</evidence>
<dbReference type="EC" id="2.4.1.347" evidence="3"/>
<evidence type="ECO:0000313" key="7">
    <source>
        <dbReference type="EMBL" id="PAY22518.1"/>
    </source>
</evidence>
<dbReference type="CDD" id="cd03788">
    <property type="entry name" value="GT20_TPS"/>
    <property type="match status" value="1"/>
</dbReference>
<evidence type="ECO:0000256" key="5">
    <source>
        <dbReference type="ARBA" id="ARBA00048311"/>
    </source>
</evidence>
<dbReference type="PANTHER" id="PTHR10788">
    <property type="entry name" value="TREHALOSE-6-PHOSPHATE SYNTHASE"/>
    <property type="match status" value="1"/>
</dbReference>
<comment type="caution">
    <text evidence="7">The sequence shown here is derived from an EMBL/GenBank/DDBJ whole genome shotgun (WGS) entry which is preliminary data.</text>
</comment>
<dbReference type="EMBL" id="NTGA01000023">
    <property type="protein sequence ID" value="PAY22518.1"/>
    <property type="molecule type" value="Genomic_DNA"/>
</dbReference>
<dbReference type="OrthoDB" id="9761633at2"/>
<name>A0A2A2WMU5_9ACTN</name>
<proteinExistence type="inferred from homology"/>
<comment type="catalytic activity">
    <reaction evidence="5">
        <text>ADP-alpha-D-glucose + D-glucose 6-phosphate = alpha,alpha-trehalose 6-phosphate + ADP + H(+)</text>
        <dbReference type="Rhea" id="RHEA:53880"/>
        <dbReference type="ChEBI" id="CHEBI:15378"/>
        <dbReference type="ChEBI" id="CHEBI:57498"/>
        <dbReference type="ChEBI" id="CHEBI:58429"/>
        <dbReference type="ChEBI" id="CHEBI:61548"/>
        <dbReference type="ChEBI" id="CHEBI:456216"/>
        <dbReference type="EC" id="2.4.1.347"/>
    </reaction>
</comment>
<dbReference type="InterPro" id="IPR001830">
    <property type="entry name" value="Glyco_trans_20"/>
</dbReference>
<dbReference type="Pfam" id="PF00982">
    <property type="entry name" value="Glyco_transf_20"/>
    <property type="match status" value="1"/>
</dbReference>
<dbReference type="Gene3D" id="3.40.50.2000">
    <property type="entry name" value="Glycogen Phosphorylase B"/>
    <property type="match status" value="2"/>
</dbReference>
<evidence type="ECO:0000256" key="6">
    <source>
        <dbReference type="ARBA" id="ARBA00093268"/>
    </source>
</evidence>
<evidence type="ECO:0000256" key="1">
    <source>
        <dbReference type="ARBA" id="ARBA00001525"/>
    </source>
</evidence>
<dbReference type="PANTHER" id="PTHR10788:SF106">
    <property type="entry name" value="BCDNA.GH08860"/>
    <property type="match status" value="1"/>
</dbReference>
<organism evidence="7 8">
    <name type="scientific">Dietzia natronolimnaea</name>
    <dbReference type="NCBI Taxonomy" id="161920"/>
    <lineage>
        <taxon>Bacteria</taxon>
        <taxon>Bacillati</taxon>
        <taxon>Actinomycetota</taxon>
        <taxon>Actinomycetes</taxon>
        <taxon>Mycobacteriales</taxon>
        <taxon>Dietziaceae</taxon>
        <taxon>Dietzia</taxon>
    </lineage>
</organism>
<dbReference type="GO" id="GO:0003825">
    <property type="term" value="F:alpha,alpha-trehalose-phosphate synthase (UDP-forming) activity"/>
    <property type="evidence" value="ECO:0007669"/>
    <property type="project" value="TreeGrafter"/>
</dbReference>
<comment type="catalytic activity">
    <reaction evidence="4">
        <text>GDP-alpha-D-glucose + D-glucose 6-phosphate = alpha,alpha-trehalose 6-phosphate + GDP + H(+)</text>
        <dbReference type="Rhea" id="RHEA:14605"/>
        <dbReference type="ChEBI" id="CHEBI:15378"/>
        <dbReference type="ChEBI" id="CHEBI:58189"/>
        <dbReference type="ChEBI" id="CHEBI:58429"/>
        <dbReference type="ChEBI" id="CHEBI:61548"/>
        <dbReference type="ChEBI" id="CHEBI:62230"/>
    </reaction>
</comment>
<dbReference type="RefSeq" id="WP_017835324.1">
    <property type="nucleotide sequence ID" value="NZ_NTGA01000023.1"/>
</dbReference>
<keyword evidence="8" id="KW-1185">Reference proteome</keyword>
<accession>A0A2A2WMU5</accession>
<dbReference type="Proteomes" id="UP000218810">
    <property type="component" value="Unassembled WGS sequence"/>
</dbReference>
<protein>
    <recommendedName>
        <fullName evidence="3">alpha,alpha-trehalose-phosphate synthase (ADP-forming)</fullName>
        <ecNumber evidence="3">2.4.1.347</ecNumber>
    </recommendedName>
</protein>
<dbReference type="GO" id="GO:0005992">
    <property type="term" value="P:trehalose biosynthetic process"/>
    <property type="evidence" value="ECO:0007669"/>
    <property type="project" value="InterPro"/>
</dbReference>